<keyword evidence="2" id="KW-1185">Reference proteome</keyword>
<dbReference type="AntiFam" id="ANF00016">
    <property type="entry name" value="tRNA translation"/>
</dbReference>
<proteinExistence type="predicted"/>
<dbReference type="KEGG" id="xpo:XPG1_0381"/>
<dbReference type="AlphaFoldDB" id="A0A068QZC8"/>
<evidence type="ECO:0000313" key="2">
    <source>
        <dbReference type="Proteomes" id="UP000032735"/>
    </source>
</evidence>
<reference evidence="1 2" key="1">
    <citation type="submission" date="2013-07" db="EMBL/GenBank/DDBJ databases">
        <authorList>
            <person name="Genoscope - CEA"/>
        </authorList>
    </citation>
    <scope>NUCLEOTIDE SEQUENCE [LARGE SCALE GENOMIC DNA]</scope>
    <source>
        <strain evidence="1 2">G6</strain>
    </source>
</reference>
<sequence length="108" mass="12612">MVPKAGLEPAHPKAVDFESTASTDFATSALKGSENGDDYTCQKRIRNIYPFKFVQMLKKESLMIFFNQLRLNFKRFYPLPSHNIFFHNPFLPIDNRQTPYIIPNKTRL</sequence>
<name>A0A068QZC8_9GAMM</name>
<dbReference type="EMBL" id="FO704551">
    <property type="protein sequence ID" value="CDG20036.1"/>
    <property type="molecule type" value="Genomic_DNA"/>
</dbReference>
<dbReference type="HOGENOM" id="CLU_2195919_0_0_6"/>
<protein>
    <submittedName>
        <fullName evidence="1">Uncharacterized protein</fullName>
    </submittedName>
</protein>
<dbReference type="Proteomes" id="UP000032735">
    <property type="component" value="Chromosome"/>
</dbReference>
<gene>
    <name evidence="1" type="ORF">XPG1_0381</name>
</gene>
<organism evidence="1 2">
    <name type="scientific">Xenorhabdus poinarii G6</name>
    <dbReference type="NCBI Taxonomy" id="1354304"/>
    <lineage>
        <taxon>Bacteria</taxon>
        <taxon>Pseudomonadati</taxon>
        <taxon>Pseudomonadota</taxon>
        <taxon>Gammaproteobacteria</taxon>
        <taxon>Enterobacterales</taxon>
        <taxon>Morganellaceae</taxon>
        <taxon>Xenorhabdus</taxon>
    </lineage>
</organism>
<accession>A0A068QZC8</accession>
<evidence type="ECO:0000313" key="1">
    <source>
        <dbReference type="EMBL" id="CDG20036.1"/>
    </source>
</evidence>